<gene>
    <name evidence="2" type="ORF">M8231_02940</name>
</gene>
<evidence type="ECO:0000259" key="1">
    <source>
        <dbReference type="Pfam" id="PF13304"/>
    </source>
</evidence>
<dbReference type="EMBL" id="CP097649">
    <property type="protein sequence ID" value="URI15962.1"/>
    <property type="molecule type" value="Genomic_DNA"/>
</dbReference>
<protein>
    <submittedName>
        <fullName evidence="2">AAA family ATPase</fullName>
    </submittedName>
</protein>
<dbReference type="InterPro" id="IPR003959">
    <property type="entry name" value="ATPase_AAA_core"/>
</dbReference>
<dbReference type="SUPFAM" id="SSF52540">
    <property type="entry name" value="P-loop containing nucleoside triphosphate hydrolases"/>
    <property type="match status" value="1"/>
</dbReference>
<dbReference type="Gene3D" id="3.40.50.300">
    <property type="entry name" value="P-loop containing nucleotide triphosphate hydrolases"/>
    <property type="match status" value="2"/>
</dbReference>
<dbReference type="Proteomes" id="UP001055429">
    <property type="component" value="Chromosome"/>
</dbReference>
<dbReference type="InterPro" id="IPR027417">
    <property type="entry name" value="P-loop_NTPase"/>
</dbReference>
<dbReference type="PANTHER" id="PTHR40396:SF1">
    <property type="entry name" value="ATPASE AAA-TYPE CORE DOMAIN-CONTAINING PROTEIN"/>
    <property type="match status" value="1"/>
</dbReference>
<dbReference type="PIRSF" id="PIRSF029347">
    <property type="entry name" value="RecF"/>
    <property type="match status" value="1"/>
</dbReference>
<dbReference type="Pfam" id="PF13304">
    <property type="entry name" value="AAA_21"/>
    <property type="match status" value="1"/>
</dbReference>
<name>A0ABY4SMK7_9CAUL</name>
<organism evidence="2 3">
    <name type="scientific">Brevundimonas albigilva</name>
    <dbReference type="NCBI Taxonomy" id="1312364"/>
    <lineage>
        <taxon>Bacteria</taxon>
        <taxon>Pseudomonadati</taxon>
        <taxon>Pseudomonadota</taxon>
        <taxon>Alphaproteobacteria</taxon>
        <taxon>Caulobacterales</taxon>
        <taxon>Caulobacteraceae</taxon>
        <taxon>Brevundimonas</taxon>
    </lineage>
</organism>
<sequence>MIIHADIYHYKSIAEAHVDFTDVNVIVGMNGVGKSNVVDAISFISDCLSEDLDTAITRRHGIESVRQWSRTRPYHVTIELHIRNRSGSGRLKVTIESGRGGVFSVGEEEAHWQGFHPFGVSINDEEPRTFTSSYRRLKTGKVEYSTDVDEYTNRVKDYSPYPLAPTDLLATSIVGSYRGFESLLFGELLAEIKDFVPYSIYPNTLRQPQIVSKEESLLPDGSNMASIVKTINSGHKRNKESLLDALKVVLPISTDILVKSAGGYYVPVIQVREPSGDQHQLNMSQVSDGTLRVLGILSALYQVNAPALIALEEPEQMVHPGVLPVISDAVADFVSKSGPGRQVFVTTHSPVLLDQFPPESIIWANFNNGVTECGRVSDRQMSLIKRQLFTAGEILTSEGFF</sequence>
<evidence type="ECO:0000313" key="3">
    <source>
        <dbReference type="Proteomes" id="UP001055429"/>
    </source>
</evidence>
<feature type="domain" description="ATPase AAA-type core" evidence="1">
    <location>
        <begin position="23"/>
        <end position="354"/>
    </location>
</feature>
<accession>A0ABY4SMK7</accession>
<dbReference type="InterPro" id="IPR014555">
    <property type="entry name" value="RecF-like"/>
</dbReference>
<reference evidence="2" key="1">
    <citation type="submission" date="2022-05" db="EMBL/GenBank/DDBJ databases">
        <title>Brevundimonas albigilva TT17 genome sequence.</title>
        <authorList>
            <person name="Lee K."/>
            <person name="Son H."/>
        </authorList>
    </citation>
    <scope>NUCLEOTIDE SEQUENCE</scope>
    <source>
        <strain evidence="2">TT17</strain>
    </source>
</reference>
<proteinExistence type="predicted"/>
<evidence type="ECO:0000313" key="2">
    <source>
        <dbReference type="EMBL" id="URI15962.1"/>
    </source>
</evidence>
<dbReference type="PANTHER" id="PTHR40396">
    <property type="entry name" value="ATPASE-LIKE PROTEIN"/>
    <property type="match status" value="1"/>
</dbReference>
<keyword evidence="3" id="KW-1185">Reference proteome</keyword>
<dbReference type="RefSeq" id="WP_250202217.1">
    <property type="nucleotide sequence ID" value="NZ_CP097649.1"/>
</dbReference>